<dbReference type="Gene3D" id="3.90.10.10">
    <property type="entry name" value="Cytochrome C3"/>
    <property type="match status" value="2"/>
</dbReference>
<dbReference type="InterPro" id="IPR036280">
    <property type="entry name" value="Multihaem_cyt_sf"/>
</dbReference>
<dbReference type="Proteomes" id="UP001524642">
    <property type="component" value="Unassembled WGS sequence"/>
</dbReference>
<dbReference type="PANTHER" id="PTHR39425:SF1">
    <property type="entry name" value="CYTOCHROME C7-LIKE DOMAIN-CONTAINING PROTEIN"/>
    <property type="match status" value="1"/>
</dbReference>
<proteinExistence type="predicted"/>
<evidence type="ECO:0000313" key="3">
    <source>
        <dbReference type="Proteomes" id="UP001524642"/>
    </source>
</evidence>
<accession>A0ABT1X4C3</accession>
<evidence type="ECO:0000259" key="1">
    <source>
        <dbReference type="Pfam" id="PF14522"/>
    </source>
</evidence>
<name>A0ABT1X4C3_9PROT</name>
<dbReference type="PANTHER" id="PTHR39425">
    <property type="entry name" value="LIPOPROTEIN CYTOCHROME C"/>
    <property type="match status" value="1"/>
</dbReference>
<gene>
    <name evidence="2" type="ORF">NRP21_12830</name>
</gene>
<reference evidence="2 3" key="1">
    <citation type="submission" date="2022-06" db="EMBL/GenBank/DDBJ databases">
        <title>Roseomonas CN29.</title>
        <authorList>
            <person name="Cheng Y."/>
            <person name="He X."/>
        </authorList>
    </citation>
    <scope>NUCLEOTIDE SEQUENCE [LARGE SCALE GENOMIC DNA]</scope>
    <source>
        <strain evidence="2 3">CN29</strain>
    </source>
</reference>
<evidence type="ECO:0000313" key="2">
    <source>
        <dbReference type="EMBL" id="MCR0982932.1"/>
    </source>
</evidence>
<dbReference type="CDD" id="cd08168">
    <property type="entry name" value="Cytochrom_C3"/>
    <property type="match status" value="1"/>
</dbReference>
<organism evidence="2 3">
    <name type="scientific">Roseomonas populi</name>
    <dbReference type="NCBI Taxonomy" id="3121582"/>
    <lineage>
        <taxon>Bacteria</taxon>
        <taxon>Pseudomonadati</taxon>
        <taxon>Pseudomonadota</taxon>
        <taxon>Alphaproteobacteria</taxon>
        <taxon>Acetobacterales</taxon>
        <taxon>Roseomonadaceae</taxon>
        <taxon>Roseomonas</taxon>
    </lineage>
</organism>
<sequence>MQIFPPYADTIARAALLATAGALLGGLGLLIVLPFTAHVTRQDITVEQPIQFSHEHHAGGLGIDCRYCHTSVEQSRFAGIPPTETCMTCHSQIWTNAAMLAPVRRSLAEGDPIRWQRVHRLPDYVYFDHSVHVAKGVGCSTCHGAVQRMQQIRQVAPLTMGWCLDCHRDPAPNLRPKEAIYDMDWSAPANQRQQGQKLIHDYLIRTEGLIDCSRCHR</sequence>
<dbReference type="InterPro" id="IPR029467">
    <property type="entry name" value="Cyt_c7-like"/>
</dbReference>
<dbReference type="RefSeq" id="WP_257716599.1">
    <property type="nucleotide sequence ID" value="NZ_JANJOU010000009.1"/>
</dbReference>
<feature type="domain" description="Cytochrome c7-like" evidence="1">
    <location>
        <begin position="125"/>
        <end position="216"/>
    </location>
</feature>
<dbReference type="Pfam" id="PF14522">
    <property type="entry name" value="Cytochrome_C7"/>
    <property type="match status" value="1"/>
</dbReference>
<keyword evidence="3" id="KW-1185">Reference proteome</keyword>
<dbReference type="EMBL" id="JANJOU010000009">
    <property type="protein sequence ID" value="MCR0982932.1"/>
    <property type="molecule type" value="Genomic_DNA"/>
</dbReference>
<dbReference type="SUPFAM" id="SSF48695">
    <property type="entry name" value="Multiheme cytochromes"/>
    <property type="match status" value="1"/>
</dbReference>
<comment type="caution">
    <text evidence="2">The sequence shown here is derived from an EMBL/GenBank/DDBJ whole genome shotgun (WGS) entry which is preliminary data.</text>
</comment>
<protein>
    <submittedName>
        <fullName evidence="2">Cytochrome c3 family protein</fullName>
    </submittedName>
</protein>